<name>A0A7T8KD47_CALRO</name>
<gene>
    <name evidence="1" type="ORF">FKW44_006265</name>
</gene>
<evidence type="ECO:0000313" key="1">
    <source>
        <dbReference type="EMBL" id="QQP53701.1"/>
    </source>
</evidence>
<proteinExistence type="predicted"/>
<keyword evidence="2" id="KW-1185">Reference proteome</keyword>
<accession>A0A7T8KD47</accession>
<sequence length="107" mass="12517">MEDEIELPPVSDQAIRAKLEKLLQEYDHCRKKQNFDSLNELFDVIKVKGKWLCKEDKNLYELQMQSKGQVGYSTGKRASAQTIHPSKEGIHWNWMCPIQQLSPAQYH</sequence>
<reference evidence="2" key="1">
    <citation type="submission" date="2021-01" db="EMBL/GenBank/DDBJ databases">
        <title>Caligus Genome Assembly.</title>
        <authorList>
            <person name="Gallardo-Escarate C."/>
        </authorList>
    </citation>
    <scope>NUCLEOTIDE SEQUENCE [LARGE SCALE GENOMIC DNA]</scope>
</reference>
<protein>
    <submittedName>
        <fullName evidence="1">Uncharacterized protein</fullName>
    </submittedName>
</protein>
<dbReference type="OrthoDB" id="10063003at2759"/>
<evidence type="ECO:0000313" key="2">
    <source>
        <dbReference type="Proteomes" id="UP000595437"/>
    </source>
</evidence>
<dbReference type="EMBL" id="CP045893">
    <property type="protein sequence ID" value="QQP53701.1"/>
    <property type="molecule type" value="Genomic_DNA"/>
</dbReference>
<dbReference type="AlphaFoldDB" id="A0A7T8KD47"/>
<organism evidence="1 2">
    <name type="scientific">Caligus rogercresseyi</name>
    <name type="common">Sea louse</name>
    <dbReference type="NCBI Taxonomy" id="217165"/>
    <lineage>
        <taxon>Eukaryota</taxon>
        <taxon>Metazoa</taxon>
        <taxon>Ecdysozoa</taxon>
        <taxon>Arthropoda</taxon>
        <taxon>Crustacea</taxon>
        <taxon>Multicrustacea</taxon>
        <taxon>Hexanauplia</taxon>
        <taxon>Copepoda</taxon>
        <taxon>Siphonostomatoida</taxon>
        <taxon>Caligidae</taxon>
        <taxon>Caligus</taxon>
    </lineage>
</organism>
<dbReference type="Proteomes" id="UP000595437">
    <property type="component" value="Chromosome 4"/>
</dbReference>